<feature type="domain" description="Inosine/uridine-preferring nucleoside hydrolase" evidence="2">
    <location>
        <begin position="23"/>
        <end position="192"/>
    </location>
</feature>
<dbReference type="PANTHER" id="PTHR43264">
    <property type="match status" value="1"/>
</dbReference>
<gene>
    <name evidence="3" type="ORF">F3N42_00390</name>
</gene>
<dbReference type="InterPro" id="IPR001910">
    <property type="entry name" value="Inosine/uridine_hydrolase_dom"/>
</dbReference>
<feature type="signal peptide" evidence="1">
    <location>
        <begin position="1"/>
        <end position="19"/>
    </location>
</feature>
<evidence type="ECO:0000256" key="1">
    <source>
        <dbReference type="SAM" id="SignalP"/>
    </source>
</evidence>
<dbReference type="SUPFAM" id="SSF53590">
    <property type="entry name" value="Nucleoside hydrolase"/>
    <property type="match status" value="1"/>
</dbReference>
<name>A0A5N0THW0_9GAMM</name>
<dbReference type="Proteomes" id="UP000325372">
    <property type="component" value="Unassembled WGS sequence"/>
</dbReference>
<evidence type="ECO:0000313" key="4">
    <source>
        <dbReference type="Proteomes" id="UP000325372"/>
    </source>
</evidence>
<dbReference type="Gene3D" id="3.90.245.10">
    <property type="entry name" value="Ribonucleoside hydrolase-like"/>
    <property type="match status" value="1"/>
</dbReference>
<dbReference type="Pfam" id="PF01156">
    <property type="entry name" value="IU_nuc_hydro"/>
    <property type="match status" value="1"/>
</dbReference>
<dbReference type="InterPro" id="IPR036452">
    <property type="entry name" value="Ribo_hydro-like"/>
</dbReference>
<accession>A0A5N0THW0</accession>
<organism evidence="3 4">
    <name type="scientific">Marinihelvus fidelis</name>
    <dbReference type="NCBI Taxonomy" id="2613842"/>
    <lineage>
        <taxon>Bacteria</taxon>
        <taxon>Pseudomonadati</taxon>
        <taxon>Pseudomonadota</taxon>
        <taxon>Gammaproteobacteria</taxon>
        <taxon>Chromatiales</taxon>
        <taxon>Wenzhouxiangellaceae</taxon>
        <taxon>Marinihelvus</taxon>
    </lineage>
</organism>
<dbReference type="RefSeq" id="WP_150862394.1">
    <property type="nucleotide sequence ID" value="NZ_VYXP01000001.1"/>
</dbReference>
<dbReference type="PANTHER" id="PTHR43264:SF1">
    <property type="entry name" value="INOSINE_URIDINE-PREFERRING NUCLEOSIDE HYDROLASE DOMAIN-CONTAINING PROTEIN"/>
    <property type="match status" value="1"/>
</dbReference>
<sequence length="327" mass="35826">MKTFILVLLLMWSGATALAAPKIIFDTDFGGDADDLGALAMLHNLQKAGHCELLAIGNWNTERYAQSAIVATNRFYGQGDIPVGLRPGDGWAADWQYSRPVAEALPELAPDPTEAAPSVVDVYRATLAAQAPGTVQFVTVGPLANILALLESGPDEHSDMGGRELVASRVQRFVIMGGQYPQGDNEWNFDGDQPGVTRRTLEMIDVPVVFSGYELGEPIRTGPALAKLPEKHPLRVGYRYFSQHAFWMKDRFTGQILDNASYDQTAVLFAVLGGEGEWWSLSQPGTVLADDEGGNRWQPDPQGRHRYLVAETAPDNIAAVIREWMMK</sequence>
<proteinExistence type="predicted"/>
<dbReference type="GO" id="GO:0016799">
    <property type="term" value="F:hydrolase activity, hydrolyzing N-glycosyl compounds"/>
    <property type="evidence" value="ECO:0007669"/>
    <property type="project" value="InterPro"/>
</dbReference>
<keyword evidence="1" id="KW-0732">Signal</keyword>
<comment type="caution">
    <text evidence="3">The sequence shown here is derived from an EMBL/GenBank/DDBJ whole genome shotgun (WGS) entry which is preliminary data.</text>
</comment>
<dbReference type="AlphaFoldDB" id="A0A5N0THW0"/>
<feature type="chain" id="PRO_5024366020" description="Inosine/uridine-preferring nucleoside hydrolase domain-containing protein" evidence="1">
    <location>
        <begin position="20"/>
        <end position="327"/>
    </location>
</feature>
<reference evidence="3 4" key="1">
    <citation type="submission" date="2019-09" db="EMBL/GenBank/DDBJ databases">
        <title>Wenzhouxiangella sp. Genome sequencing and assembly.</title>
        <authorList>
            <person name="Zhang R."/>
        </authorList>
    </citation>
    <scope>NUCLEOTIDE SEQUENCE [LARGE SCALE GENOMIC DNA]</scope>
    <source>
        <strain evidence="3 4">W260</strain>
    </source>
</reference>
<evidence type="ECO:0000313" key="3">
    <source>
        <dbReference type="EMBL" id="KAA9134044.1"/>
    </source>
</evidence>
<dbReference type="EMBL" id="VYXP01000001">
    <property type="protein sequence ID" value="KAA9134044.1"/>
    <property type="molecule type" value="Genomic_DNA"/>
</dbReference>
<evidence type="ECO:0000259" key="2">
    <source>
        <dbReference type="Pfam" id="PF01156"/>
    </source>
</evidence>
<protein>
    <recommendedName>
        <fullName evidence="2">Inosine/uridine-preferring nucleoside hydrolase domain-containing protein</fullName>
    </recommendedName>
</protein>
<keyword evidence="4" id="KW-1185">Reference proteome</keyword>